<keyword evidence="1" id="KW-0472">Membrane</keyword>
<evidence type="ECO:0000256" key="1">
    <source>
        <dbReference type="SAM" id="Phobius"/>
    </source>
</evidence>
<dbReference type="PANTHER" id="PTHR43471:SF1">
    <property type="entry name" value="ABC TRANSPORTER PERMEASE PROTEIN NOSY-RELATED"/>
    <property type="match status" value="1"/>
</dbReference>
<dbReference type="EMBL" id="JBHTCP010000013">
    <property type="protein sequence ID" value="MFC7371654.1"/>
    <property type="molecule type" value="Genomic_DNA"/>
</dbReference>
<reference evidence="3" key="1">
    <citation type="journal article" date="2019" name="Int. J. Syst. Evol. Microbiol.">
        <title>The Global Catalogue of Microorganisms (GCM) 10K type strain sequencing project: providing services to taxonomists for standard genome sequencing and annotation.</title>
        <authorList>
            <consortium name="The Broad Institute Genomics Platform"/>
            <consortium name="The Broad Institute Genome Sequencing Center for Infectious Disease"/>
            <person name="Wu L."/>
            <person name="Ma J."/>
        </authorList>
    </citation>
    <scope>NUCLEOTIDE SEQUENCE [LARGE SCALE GENOMIC DNA]</scope>
    <source>
        <strain evidence="3">NBRC 106396</strain>
    </source>
</reference>
<dbReference type="Proteomes" id="UP001596549">
    <property type="component" value="Unassembled WGS sequence"/>
</dbReference>
<sequence>MHKQTVWVIAQKDLKAIRKNSQVWLGMILLPVLFAVLVPFGLILAIKYAPALSPDLEKLVNTIIGGIDGSLKQELNSLPSMTHKMIFVVINYLLGSIFLMIPCLNAMMISLNSFVGEKERGTLETLLFSPVTLKELFVGKILAAFIPAMGISLLSFVLFGIVASLLTYPMFGELIFPNSNWLVLIFWLIPIITIFTILVNLLVSARAKGFQEAQQIGGIVVLPVVALFIGQATGFLIISPVTLFVIGAVLLVGNLGLLKVITKYNDRNVLFTKQI</sequence>
<gene>
    <name evidence="2" type="ORF">ACFQPF_08190</name>
</gene>
<feature type="transmembrane region" description="Helical" evidence="1">
    <location>
        <begin position="215"/>
        <end position="237"/>
    </location>
</feature>
<feature type="transmembrane region" description="Helical" evidence="1">
    <location>
        <begin position="136"/>
        <end position="161"/>
    </location>
</feature>
<dbReference type="Pfam" id="PF12679">
    <property type="entry name" value="ABC2_membrane_2"/>
    <property type="match status" value="1"/>
</dbReference>
<name>A0ABW2NQS9_9BACL</name>
<dbReference type="RefSeq" id="WP_379748421.1">
    <property type="nucleotide sequence ID" value="NZ_JBHTCP010000013.1"/>
</dbReference>
<feature type="transmembrane region" description="Helical" evidence="1">
    <location>
        <begin position="243"/>
        <end position="261"/>
    </location>
</feature>
<comment type="caution">
    <text evidence="2">The sequence shown here is derived from an EMBL/GenBank/DDBJ whole genome shotgun (WGS) entry which is preliminary data.</text>
</comment>
<keyword evidence="1" id="KW-1133">Transmembrane helix</keyword>
<feature type="transmembrane region" description="Helical" evidence="1">
    <location>
        <begin position="23"/>
        <end position="46"/>
    </location>
</feature>
<feature type="transmembrane region" description="Helical" evidence="1">
    <location>
        <begin position="85"/>
        <end position="115"/>
    </location>
</feature>
<protein>
    <submittedName>
        <fullName evidence="2">ABC transporter permease subunit</fullName>
    </submittedName>
</protein>
<feature type="transmembrane region" description="Helical" evidence="1">
    <location>
        <begin position="181"/>
        <end position="203"/>
    </location>
</feature>
<accession>A0ABW2NQS9</accession>
<dbReference type="PANTHER" id="PTHR43471">
    <property type="entry name" value="ABC TRANSPORTER PERMEASE"/>
    <property type="match status" value="1"/>
</dbReference>
<proteinExistence type="predicted"/>
<keyword evidence="1" id="KW-0812">Transmembrane</keyword>
<keyword evidence="3" id="KW-1185">Reference proteome</keyword>
<evidence type="ECO:0000313" key="3">
    <source>
        <dbReference type="Proteomes" id="UP001596549"/>
    </source>
</evidence>
<organism evidence="2 3">
    <name type="scientific">Fictibacillus iocasae</name>
    <dbReference type="NCBI Taxonomy" id="2715437"/>
    <lineage>
        <taxon>Bacteria</taxon>
        <taxon>Bacillati</taxon>
        <taxon>Bacillota</taxon>
        <taxon>Bacilli</taxon>
        <taxon>Bacillales</taxon>
        <taxon>Fictibacillaceae</taxon>
        <taxon>Fictibacillus</taxon>
    </lineage>
</organism>
<evidence type="ECO:0000313" key="2">
    <source>
        <dbReference type="EMBL" id="MFC7371654.1"/>
    </source>
</evidence>